<reference evidence="1 2" key="1">
    <citation type="submission" date="2018-12" db="EMBL/GenBank/DDBJ databases">
        <title>A novel vanA-carrying plasmid in a clinical isolate of Enterococcus avium.</title>
        <authorList>
            <person name="Bernasconi O.J."/>
            <person name="Luzzaro F."/>
            <person name="Endimiani A."/>
        </authorList>
    </citation>
    <scope>NUCLEOTIDE SEQUENCE [LARGE SCALE GENOMIC DNA]</scope>
    <source>
        <strain evidence="1 2">LC0559/18</strain>
    </source>
</reference>
<accession>A0A437UNZ9</accession>
<organism evidence="1 2">
    <name type="scientific">Enterococcus avium</name>
    <name type="common">Streptococcus avium</name>
    <dbReference type="NCBI Taxonomy" id="33945"/>
    <lineage>
        <taxon>Bacteria</taxon>
        <taxon>Bacillati</taxon>
        <taxon>Bacillota</taxon>
        <taxon>Bacilli</taxon>
        <taxon>Lactobacillales</taxon>
        <taxon>Enterococcaceae</taxon>
        <taxon>Enterococcus</taxon>
    </lineage>
</organism>
<dbReference type="SUPFAM" id="SSF51735">
    <property type="entry name" value="NAD(P)-binding Rossmann-fold domains"/>
    <property type="match status" value="1"/>
</dbReference>
<dbReference type="InterPro" id="IPR036291">
    <property type="entry name" value="NAD(P)-bd_dom_sf"/>
</dbReference>
<gene>
    <name evidence="1" type="ORF">EK398_10855</name>
</gene>
<evidence type="ECO:0000313" key="2">
    <source>
        <dbReference type="Proteomes" id="UP000288388"/>
    </source>
</evidence>
<comment type="caution">
    <text evidence="1">The sequence shown here is derived from an EMBL/GenBank/DDBJ whole genome shotgun (WGS) entry which is preliminary data.</text>
</comment>
<protein>
    <submittedName>
        <fullName evidence="1">NAD-dependent epimerase/dehydratase family protein</fullName>
    </submittedName>
</protein>
<dbReference type="PANTHER" id="PTHR15020:SF50">
    <property type="entry name" value="UPF0659 PROTEIN YMR090W"/>
    <property type="match status" value="1"/>
</dbReference>
<proteinExistence type="predicted"/>
<dbReference type="AlphaFoldDB" id="A0A437UNZ9"/>
<name>A0A437UNZ9_ENTAV</name>
<dbReference type="Pfam" id="PF13460">
    <property type="entry name" value="NAD_binding_10"/>
    <property type="match status" value="1"/>
</dbReference>
<dbReference type="PANTHER" id="PTHR15020">
    <property type="entry name" value="FLAVIN REDUCTASE-RELATED"/>
    <property type="match status" value="1"/>
</dbReference>
<dbReference type="InterPro" id="IPR016040">
    <property type="entry name" value="NAD(P)-bd_dom"/>
</dbReference>
<dbReference type="Proteomes" id="UP000288388">
    <property type="component" value="Unassembled WGS sequence"/>
</dbReference>
<evidence type="ECO:0000313" key="1">
    <source>
        <dbReference type="EMBL" id="RVU95286.1"/>
    </source>
</evidence>
<sequence>MYMKIFVAGATGRVGEELIKNLVEKGHTVYAGARRDDAIEANESVTPVHLDLHGTIDEIANTLTDAEAVYFVAGSRGKDLLQTDLYGAVKMMQAVEKKGIKRYIHLSSLFALQPDKWSGALTDYNISKFFSDNWLIDKTNLEYTILQPGSLKETPGSGKITTNITEKSENSIENVAAVLAELLEQENTIKKVILMGDGNTPINEALKKI</sequence>
<dbReference type="Gene3D" id="3.40.50.720">
    <property type="entry name" value="NAD(P)-binding Rossmann-like Domain"/>
    <property type="match status" value="1"/>
</dbReference>
<dbReference type="EMBL" id="RYZS01000001">
    <property type="protein sequence ID" value="RVU95286.1"/>
    <property type="molecule type" value="Genomic_DNA"/>
</dbReference>